<accession>A0ABV5GJ68</accession>
<evidence type="ECO:0000256" key="1">
    <source>
        <dbReference type="ARBA" id="ARBA00007274"/>
    </source>
</evidence>
<sequence>MYITNKIIKRIFIKLKIYKYKMLSSCINVKGNPLTHQAILYNGEGKIFFGNNVNIGFEKSKNFYSHYAYFEARGSNSEISIGSNVYINNAFSVESVSKIIIEDDVLIGVNCSIFDSDGHHLDVDKRHVGIPNSKPIKICKNVFIGDDVTILKGVTIGENSIIGCKSLVSKSIPKNCVYAGNPVKFIREIN</sequence>
<dbReference type="PANTHER" id="PTHR23416:SF23">
    <property type="entry name" value="ACETYLTRANSFERASE C18B11.09C-RELATED"/>
    <property type="match status" value="1"/>
</dbReference>
<dbReference type="Pfam" id="PF00132">
    <property type="entry name" value="Hexapep"/>
    <property type="match status" value="1"/>
</dbReference>
<organism evidence="5 6">
    <name type="scientific">Flavobacterium jumunjinense</name>
    <dbReference type="NCBI Taxonomy" id="998845"/>
    <lineage>
        <taxon>Bacteria</taxon>
        <taxon>Pseudomonadati</taxon>
        <taxon>Bacteroidota</taxon>
        <taxon>Flavobacteriia</taxon>
        <taxon>Flavobacteriales</taxon>
        <taxon>Flavobacteriaceae</taxon>
        <taxon>Flavobacterium</taxon>
    </lineage>
</organism>
<evidence type="ECO:0000256" key="3">
    <source>
        <dbReference type="ARBA" id="ARBA00022737"/>
    </source>
</evidence>
<dbReference type="EMBL" id="JBHMEY010000001">
    <property type="protein sequence ID" value="MFB9095026.1"/>
    <property type="molecule type" value="Genomic_DNA"/>
</dbReference>
<dbReference type="CDD" id="cd04647">
    <property type="entry name" value="LbH_MAT_like"/>
    <property type="match status" value="1"/>
</dbReference>
<dbReference type="Gene3D" id="2.160.10.10">
    <property type="entry name" value="Hexapeptide repeat proteins"/>
    <property type="match status" value="1"/>
</dbReference>
<gene>
    <name evidence="5" type="ORF">ACFFVF_00735</name>
</gene>
<keyword evidence="3" id="KW-0677">Repeat</keyword>
<keyword evidence="2 5" id="KW-0808">Transferase</keyword>
<evidence type="ECO:0000256" key="2">
    <source>
        <dbReference type="ARBA" id="ARBA00022679"/>
    </source>
</evidence>
<dbReference type="InterPro" id="IPR011004">
    <property type="entry name" value="Trimer_LpxA-like_sf"/>
</dbReference>
<dbReference type="Proteomes" id="UP001589607">
    <property type="component" value="Unassembled WGS sequence"/>
</dbReference>
<evidence type="ECO:0000313" key="5">
    <source>
        <dbReference type="EMBL" id="MFB9095026.1"/>
    </source>
</evidence>
<dbReference type="InterPro" id="IPR001451">
    <property type="entry name" value="Hexapep"/>
</dbReference>
<comment type="caution">
    <text evidence="5">The sequence shown here is derived from an EMBL/GenBank/DDBJ whole genome shotgun (WGS) entry which is preliminary data.</text>
</comment>
<name>A0ABV5GJ68_9FLAO</name>
<dbReference type="InterPro" id="IPR018357">
    <property type="entry name" value="Hexapep_transf_CS"/>
</dbReference>
<comment type="similarity">
    <text evidence="1">Belongs to the transferase hexapeptide repeat family.</text>
</comment>
<evidence type="ECO:0000256" key="4">
    <source>
        <dbReference type="ARBA" id="ARBA00023315"/>
    </source>
</evidence>
<keyword evidence="4 5" id="KW-0012">Acyltransferase</keyword>
<protein>
    <submittedName>
        <fullName evidence="5">Acyltransferase</fullName>
        <ecNumber evidence="5">2.3.1.-</ecNumber>
    </submittedName>
</protein>
<dbReference type="SUPFAM" id="SSF51161">
    <property type="entry name" value="Trimeric LpxA-like enzymes"/>
    <property type="match status" value="1"/>
</dbReference>
<keyword evidence="6" id="KW-1185">Reference proteome</keyword>
<proteinExistence type="inferred from homology"/>
<evidence type="ECO:0000313" key="6">
    <source>
        <dbReference type="Proteomes" id="UP001589607"/>
    </source>
</evidence>
<dbReference type="GO" id="GO:0016746">
    <property type="term" value="F:acyltransferase activity"/>
    <property type="evidence" value="ECO:0007669"/>
    <property type="project" value="UniProtKB-KW"/>
</dbReference>
<dbReference type="RefSeq" id="WP_236454781.1">
    <property type="nucleotide sequence ID" value="NZ_CBCSGE010000007.1"/>
</dbReference>
<dbReference type="EC" id="2.3.1.-" evidence="5"/>
<dbReference type="PANTHER" id="PTHR23416">
    <property type="entry name" value="SIALIC ACID SYNTHASE-RELATED"/>
    <property type="match status" value="1"/>
</dbReference>
<dbReference type="InterPro" id="IPR051159">
    <property type="entry name" value="Hexapeptide_acetyltransf"/>
</dbReference>
<dbReference type="PROSITE" id="PS00101">
    <property type="entry name" value="HEXAPEP_TRANSFERASES"/>
    <property type="match status" value="1"/>
</dbReference>
<reference evidence="5 6" key="1">
    <citation type="submission" date="2024-09" db="EMBL/GenBank/DDBJ databases">
        <authorList>
            <person name="Sun Q."/>
            <person name="Mori K."/>
        </authorList>
    </citation>
    <scope>NUCLEOTIDE SEQUENCE [LARGE SCALE GENOMIC DNA]</scope>
    <source>
        <strain evidence="5 6">CECT 7955</strain>
    </source>
</reference>